<dbReference type="AlphaFoldDB" id="A0A8T0V476"/>
<reference evidence="1" key="1">
    <citation type="submission" date="2020-05" db="EMBL/GenBank/DDBJ databases">
        <title>WGS assembly of Panicum virgatum.</title>
        <authorList>
            <person name="Lovell J.T."/>
            <person name="Jenkins J."/>
            <person name="Shu S."/>
            <person name="Juenger T.E."/>
            <person name="Schmutz J."/>
        </authorList>
    </citation>
    <scope>NUCLEOTIDE SEQUENCE</scope>
    <source>
        <strain evidence="1">AP13</strain>
    </source>
</reference>
<gene>
    <name evidence="1" type="ORF">PVAP13_3KG398702</name>
</gene>
<dbReference type="Proteomes" id="UP000823388">
    <property type="component" value="Chromosome 3K"/>
</dbReference>
<dbReference type="EMBL" id="CM029041">
    <property type="protein sequence ID" value="KAG2629177.1"/>
    <property type="molecule type" value="Genomic_DNA"/>
</dbReference>
<accession>A0A8T0V476</accession>
<evidence type="ECO:0000313" key="2">
    <source>
        <dbReference type="Proteomes" id="UP000823388"/>
    </source>
</evidence>
<evidence type="ECO:0000313" key="1">
    <source>
        <dbReference type="EMBL" id="KAG2629177.1"/>
    </source>
</evidence>
<comment type="caution">
    <text evidence="1">The sequence shown here is derived from an EMBL/GenBank/DDBJ whole genome shotgun (WGS) entry which is preliminary data.</text>
</comment>
<sequence length="62" mass="7223">MRAPLDREVKEHFKPKVPEKRVPVDRQIAVKVYSCLNNPPGPTKLPSDFDRTLIKAQQQRKK</sequence>
<organism evidence="1 2">
    <name type="scientific">Panicum virgatum</name>
    <name type="common">Blackwell switchgrass</name>
    <dbReference type="NCBI Taxonomy" id="38727"/>
    <lineage>
        <taxon>Eukaryota</taxon>
        <taxon>Viridiplantae</taxon>
        <taxon>Streptophyta</taxon>
        <taxon>Embryophyta</taxon>
        <taxon>Tracheophyta</taxon>
        <taxon>Spermatophyta</taxon>
        <taxon>Magnoliopsida</taxon>
        <taxon>Liliopsida</taxon>
        <taxon>Poales</taxon>
        <taxon>Poaceae</taxon>
        <taxon>PACMAD clade</taxon>
        <taxon>Panicoideae</taxon>
        <taxon>Panicodae</taxon>
        <taxon>Paniceae</taxon>
        <taxon>Panicinae</taxon>
        <taxon>Panicum</taxon>
        <taxon>Panicum sect. Hiantes</taxon>
    </lineage>
</organism>
<name>A0A8T0V476_PANVG</name>
<keyword evidence="2" id="KW-1185">Reference proteome</keyword>
<protein>
    <submittedName>
        <fullName evidence="1">Uncharacterized protein</fullName>
    </submittedName>
</protein>
<proteinExistence type="predicted"/>